<evidence type="ECO:0000313" key="2">
    <source>
        <dbReference type="EMBL" id="KAI3926122.1"/>
    </source>
</evidence>
<gene>
    <name evidence="2" type="ORF">MKW98_028258</name>
</gene>
<feature type="region of interest" description="Disordered" evidence="1">
    <location>
        <begin position="48"/>
        <end position="73"/>
    </location>
</feature>
<protein>
    <submittedName>
        <fullName evidence="2">Uncharacterized protein</fullName>
    </submittedName>
</protein>
<name>A0AAD4SVX7_9MAGN</name>
<dbReference type="AlphaFoldDB" id="A0AAD4SVX7"/>
<feature type="region of interest" description="Disordered" evidence="1">
    <location>
        <begin position="1"/>
        <end position="31"/>
    </location>
</feature>
<organism evidence="2 3">
    <name type="scientific">Papaver atlanticum</name>
    <dbReference type="NCBI Taxonomy" id="357466"/>
    <lineage>
        <taxon>Eukaryota</taxon>
        <taxon>Viridiplantae</taxon>
        <taxon>Streptophyta</taxon>
        <taxon>Embryophyta</taxon>
        <taxon>Tracheophyta</taxon>
        <taxon>Spermatophyta</taxon>
        <taxon>Magnoliopsida</taxon>
        <taxon>Ranunculales</taxon>
        <taxon>Papaveraceae</taxon>
        <taxon>Papaveroideae</taxon>
        <taxon>Papaver</taxon>
    </lineage>
</organism>
<feature type="compositionally biased region" description="Pro residues" evidence="1">
    <location>
        <begin position="1"/>
        <end position="26"/>
    </location>
</feature>
<comment type="caution">
    <text evidence="2">The sequence shown here is derived from an EMBL/GenBank/DDBJ whole genome shotgun (WGS) entry which is preliminary data.</text>
</comment>
<evidence type="ECO:0000313" key="3">
    <source>
        <dbReference type="Proteomes" id="UP001202328"/>
    </source>
</evidence>
<keyword evidence="3" id="KW-1185">Reference proteome</keyword>
<accession>A0AAD4SVX7</accession>
<evidence type="ECO:0000256" key="1">
    <source>
        <dbReference type="SAM" id="MobiDB-lite"/>
    </source>
</evidence>
<dbReference type="Proteomes" id="UP001202328">
    <property type="component" value="Unassembled WGS sequence"/>
</dbReference>
<sequence>MSFSATPPPTAPNPPPPPPLPPPPDIMPEASSNIGSLVRKKLALISISPPSTASTPKRRYQQISEDNEMAVDTPPPKVIKISVGGMILGWDVVCGCKVNYRIDRIESECYRVSYGKPTTIDVPFSREHINFDCPCGCRCEISMNVKRPRVTKKNKKMR</sequence>
<proteinExistence type="predicted"/>
<reference evidence="2" key="1">
    <citation type="submission" date="2022-04" db="EMBL/GenBank/DDBJ databases">
        <title>A functionally conserved STORR gene fusion in Papaver species that diverged 16.8 million years ago.</title>
        <authorList>
            <person name="Catania T."/>
        </authorList>
    </citation>
    <scope>NUCLEOTIDE SEQUENCE</scope>
    <source>
        <strain evidence="2">S-188037</strain>
    </source>
</reference>
<dbReference type="EMBL" id="JAJJMB010008071">
    <property type="protein sequence ID" value="KAI3926122.1"/>
    <property type="molecule type" value="Genomic_DNA"/>
</dbReference>